<name>A0AAE4JVA1_CLOSG</name>
<organism evidence="4 5">
    <name type="scientific">Clostridium sporogenes</name>
    <dbReference type="NCBI Taxonomy" id="1509"/>
    <lineage>
        <taxon>Bacteria</taxon>
        <taxon>Bacillati</taxon>
        <taxon>Bacillota</taxon>
        <taxon>Clostridia</taxon>
        <taxon>Eubacteriales</taxon>
        <taxon>Clostridiaceae</taxon>
        <taxon>Clostridium</taxon>
    </lineage>
</organism>
<dbReference type="Gene3D" id="3.40.50.11190">
    <property type="match status" value="1"/>
</dbReference>
<feature type="domain" description="Glycosyl transferase family 28 C-terminal" evidence="3">
    <location>
        <begin position="168"/>
        <end position="306"/>
    </location>
</feature>
<dbReference type="AlphaFoldDB" id="A0AAE4JVA1"/>
<dbReference type="Proteomes" id="UP001182303">
    <property type="component" value="Unassembled WGS sequence"/>
</dbReference>
<dbReference type="GO" id="GO:0016758">
    <property type="term" value="F:hexosyltransferase activity"/>
    <property type="evidence" value="ECO:0007669"/>
    <property type="project" value="InterPro"/>
</dbReference>
<dbReference type="Gene3D" id="3.40.50.2000">
    <property type="entry name" value="Glycogen Phosphorylase B"/>
    <property type="match status" value="1"/>
</dbReference>
<feature type="binding site" evidence="2">
    <location>
        <position position="249"/>
    </location>
    <ligand>
        <name>substrate</name>
    </ligand>
</feature>
<dbReference type="Pfam" id="PF04101">
    <property type="entry name" value="Glyco_tran_28_C"/>
    <property type="match status" value="1"/>
</dbReference>
<reference evidence="4" key="1">
    <citation type="submission" date="2023-04" db="EMBL/GenBank/DDBJ databases">
        <title>Assessment of the microbiological origin of a defect in Grana Padano cheese.</title>
        <authorList>
            <person name="Zago M."/>
            <person name="Rossetti L."/>
            <person name="Bonvini B."/>
            <person name="Carminati D."/>
            <person name="Giraffa G."/>
        </authorList>
    </citation>
    <scope>NUCLEOTIDE SEQUENCE</scope>
    <source>
        <strain evidence="4">4990</strain>
    </source>
</reference>
<gene>
    <name evidence="4" type="primary">pseG</name>
    <name evidence="4" type="ORF">P9J83_05130</name>
</gene>
<evidence type="ECO:0000259" key="3">
    <source>
        <dbReference type="Pfam" id="PF04101"/>
    </source>
</evidence>
<dbReference type="InterPro" id="IPR007235">
    <property type="entry name" value="Glyco_trans_28_C"/>
</dbReference>
<feature type="binding site" evidence="2">
    <location>
        <position position="150"/>
    </location>
    <ligand>
        <name>substrate</name>
    </ligand>
</feature>
<evidence type="ECO:0000313" key="5">
    <source>
        <dbReference type="Proteomes" id="UP001182303"/>
    </source>
</evidence>
<feature type="active site" description="Proton acceptor" evidence="1">
    <location>
        <position position="17"/>
    </location>
</feature>
<sequence>MKIAIRTDGGDNIGMGHIMRTLVLAKELAKTNDIFFICRVDKFFTNKYKLGIKKVKDEGFNVITINENNIFNELKNISADCLITDSYDVDEEYFDSTKDIFKITGYIDDMNLYHFNVDFIINQNIGAEKYLYKVNKDTKLFLGTNYVMLREEFRKEFKRNIKQEVENVMITVGGADPNGITNIICNYIKDLQLKFHIVIGSSFKEENVKKLLCMKNLKDNINLYFNANMIEIMNKCDMAISACGSTLYELSVCNVPTLGLIIADNQEKIAWEMQEKGLIYNLGWYMDLTKDSIIYNIKEISKLHNREIIIKNQNIINKNGVENLVEEIEKIQEKKGFLQNHKSFLT</sequence>
<dbReference type="EMBL" id="JARUIS010000005">
    <property type="protein sequence ID" value="MDS1002887.1"/>
    <property type="molecule type" value="Genomic_DNA"/>
</dbReference>
<dbReference type="InterPro" id="IPR020023">
    <property type="entry name" value="PseG"/>
</dbReference>
<accession>A0AAE4JVA1</accession>
<dbReference type="SUPFAM" id="SSF53756">
    <property type="entry name" value="UDP-Glycosyltransferase/glycogen phosphorylase"/>
    <property type="match status" value="1"/>
</dbReference>
<keyword evidence="4" id="KW-0378">Hydrolase</keyword>
<evidence type="ECO:0000313" key="4">
    <source>
        <dbReference type="EMBL" id="MDS1002887.1"/>
    </source>
</evidence>
<dbReference type="EC" id="3.6.1.57" evidence="4"/>
<evidence type="ECO:0000256" key="2">
    <source>
        <dbReference type="PIRSR" id="PIRSR620023-2"/>
    </source>
</evidence>
<evidence type="ECO:0000256" key="1">
    <source>
        <dbReference type="PIRSR" id="PIRSR620023-1"/>
    </source>
</evidence>
<dbReference type="RefSeq" id="WP_310943103.1">
    <property type="nucleotide sequence ID" value="NZ_JARUIS010000005.1"/>
</dbReference>
<dbReference type="GO" id="GO:0016787">
    <property type="term" value="F:hydrolase activity"/>
    <property type="evidence" value="ECO:0007669"/>
    <property type="project" value="UniProtKB-KW"/>
</dbReference>
<dbReference type="NCBIfam" id="TIGR03590">
    <property type="entry name" value="PseG"/>
    <property type="match status" value="1"/>
</dbReference>
<protein>
    <submittedName>
        <fullName evidence="4">UDP-2,4-diacetamido-2,4, 6-trideoxy-beta-L-altropyranose hydrolase</fullName>
        <ecNumber evidence="4">3.6.1.57</ecNumber>
    </submittedName>
</protein>
<proteinExistence type="predicted"/>
<comment type="caution">
    <text evidence="4">The sequence shown here is derived from an EMBL/GenBank/DDBJ whole genome shotgun (WGS) entry which is preliminary data.</text>
</comment>